<evidence type="ECO:0000313" key="2">
    <source>
        <dbReference type="Proteomes" id="UP000199423"/>
    </source>
</evidence>
<name>A0A1I7MUP9_9HYPH</name>
<dbReference type="Proteomes" id="UP000199423">
    <property type="component" value="Unassembled WGS sequence"/>
</dbReference>
<dbReference type="AlphaFoldDB" id="A0A1I7MUP9"/>
<dbReference type="EMBL" id="FPCH01000001">
    <property type="protein sequence ID" value="SFV26121.1"/>
    <property type="molecule type" value="Genomic_DNA"/>
</dbReference>
<gene>
    <name evidence="1" type="ORF">SAMN04488557_0335</name>
</gene>
<protein>
    <submittedName>
        <fullName evidence="1">Uncharacterized protein</fullName>
    </submittedName>
</protein>
<keyword evidence="2" id="KW-1185">Reference proteome</keyword>
<organism evidence="1 2">
    <name type="scientific">Hyphomicrobium facile</name>
    <dbReference type="NCBI Taxonomy" id="51670"/>
    <lineage>
        <taxon>Bacteria</taxon>
        <taxon>Pseudomonadati</taxon>
        <taxon>Pseudomonadota</taxon>
        <taxon>Alphaproteobacteria</taxon>
        <taxon>Hyphomicrobiales</taxon>
        <taxon>Hyphomicrobiaceae</taxon>
        <taxon>Hyphomicrobium</taxon>
    </lineage>
</organism>
<accession>A0A1I7MUP9</accession>
<sequence length="38" mass="4161">MADQNRLAMTLGQLHQGFIGPRIAARGEAADLKRVQLL</sequence>
<evidence type="ECO:0000313" key="1">
    <source>
        <dbReference type="EMBL" id="SFV26121.1"/>
    </source>
</evidence>
<proteinExistence type="predicted"/>
<reference evidence="2" key="1">
    <citation type="submission" date="2016-10" db="EMBL/GenBank/DDBJ databases">
        <authorList>
            <person name="Varghese N."/>
            <person name="Submissions S."/>
        </authorList>
    </citation>
    <scope>NUCLEOTIDE SEQUENCE [LARGE SCALE GENOMIC DNA]</scope>
    <source>
        <strain evidence="2">DSM 1565</strain>
    </source>
</reference>